<comment type="caution">
    <text evidence="3">The sequence shown here is derived from an EMBL/GenBank/DDBJ whole genome shotgun (WGS) entry which is preliminary data.</text>
</comment>
<evidence type="ECO:0000313" key="3">
    <source>
        <dbReference type="EMBL" id="MBB4775618.1"/>
    </source>
</evidence>
<keyword evidence="1" id="KW-0732">Signal</keyword>
<evidence type="ECO:0000256" key="1">
    <source>
        <dbReference type="SAM" id="SignalP"/>
    </source>
</evidence>
<evidence type="ECO:0000313" key="5">
    <source>
        <dbReference type="Proteomes" id="UP001501427"/>
    </source>
</evidence>
<gene>
    <name evidence="3" type="ORF">F4557_004036</name>
    <name evidence="2" type="ORF">GCM10009546_46550</name>
</gene>
<name>A0A7W7IEH4_9ACTN</name>
<reference evidence="3 4" key="3">
    <citation type="submission" date="2020-08" db="EMBL/GenBank/DDBJ databases">
        <title>Sequencing the genomes of 1000 actinobacteria strains.</title>
        <authorList>
            <person name="Klenk H.-P."/>
        </authorList>
    </citation>
    <scope>NUCLEOTIDE SEQUENCE [LARGE SCALE GENOMIC DNA]</scope>
    <source>
        <strain evidence="3 4">DSM 44772</strain>
    </source>
</reference>
<sequence>MRVTVLAVCAAAALALTGCGGSGGGAEGGADAASAAPPTTLGPVPVVKPSDMKPLVGRWIGTADDFFQFRLDGAGVWVKGKQRLWTGTVIPEGGRKYRFSWKGGDPQVASYWGVTLAENGRSLVFAGTNQTYKKAPAKQAPATRGRG</sequence>
<protein>
    <recommendedName>
        <fullName evidence="6">Lipoprotein</fullName>
    </recommendedName>
</protein>
<reference evidence="2" key="1">
    <citation type="journal article" date="2014" name="Int. J. Syst. Evol. Microbiol.">
        <title>Complete genome of a new Firmicutes species belonging to the dominant human colonic microbiota ('Ruminococcus bicirculans') reveals two chromosomes and a selective capacity to utilize plant glucans.</title>
        <authorList>
            <consortium name="NISC Comparative Sequencing Program"/>
            <person name="Wegmann U."/>
            <person name="Louis P."/>
            <person name="Goesmann A."/>
            <person name="Henrissat B."/>
            <person name="Duncan S.H."/>
            <person name="Flint H.J."/>
        </authorList>
    </citation>
    <scope>NUCLEOTIDE SEQUENCE</scope>
    <source>
        <strain evidence="2">JCM 10667</strain>
    </source>
</reference>
<evidence type="ECO:0000313" key="4">
    <source>
        <dbReference type="Proteomes" id="UP000549343"/>
    </source>
</evidence>
<dbReference type="AlphaFoldDB" id="A0A7W7IEH4"/>
<accession>A0A7W7IEH4</accession>
<reference evidence="2" key="4">
    <citation type="submission" date="2023-12" db="EMBL/GenBank/DDBJ databases">
        <authorList>
            <person name="Sun Q."/>
            <person name="Inoue M."/>
        </authorList>
    </citation>
    <scope>NUCLEOTIDE SEQUENCE</scope>
    <source>
        <strain evidence="2">JCM 10667</strain>
    </source>
</reference>
<feature type="chain" id="PRO_5039124358" description="Lipoprotein" evidence="1">
    <location>
        <begin position="21"/>
        <end position="147"/>
    </location>
</feature>
<evidence type="ECO:0008006" key="6">
    <source>
        <dbReference type="Google" id="ProtNLM"/>
    </source>
</evidence>
<reference evidence="5" key="2">
    <citation type="journal article" date="2019" name="Int. J. Syst. Evol. Microbiol.">
        <title>The Global Catalogue of Microorganisms (GCM) 10K type strain sequencing project: providing services to taxonomists for standard genome sequencing and annotation.</title>
        <authorList>
            <consortium name="The Broad Institute Genomics Platform"/>
            <consortium name="The Broad Institute Genome Sequencing Center for Infectious Disease"/>
            <person name="Wu L."/>
            <person name="Ma J."/>
        </authorList>
    </citation>
    <scope>NUCLEOTIDE SEQUENCE [LARGE SCALE GENOMIC DNA]</scope>
    <source>
        <strain evidence="5">JCM 10667</strain>
    </source>
</reference>
<keyword evidence="5" id="KW-1185">Reference proteome</keyword>
<proteinExistence type="predicted"/>
<dbReference type="Proteomes" id="UP000549343">
    <property type="component" value="Unassembled WGS sequence"/>
</dbReference>
<dbReference type="EMBL" id="JACHMV010000001">
    <property type="protein sequence ID" value="MBB4775618.1"/>
    <property type="molecule type" value="Genomic_DNA"/>
</dbReference>
<dbReference type="RefSeq" id="WP_184884977.1">
    <property type="nucleotide sequence ID" value="NZ_BAAAHD010000045.1"/>
</dbReference>
<feature type="signal peptide" evidence="1">
    <location>
        <begin position="1"/>
        <end position="20"/>
    </location>
</feature>
<dbReference type="PROSITE" id="PS51257">
    <property type="entry name" value="PROKAR_LIPOPROTEIN"/>
    <property type="match status" value="1"/>
</dbReference>
<dbReference type="Proteomes" id="UP001501427">
    <property type="component" value="Unassembled WGS sequence"/>
</dbReference>
<organism evidence="3 4">
    <name type="scientific">Actinomadura livida</name>
    <dbReference type="NCBI Taxonomy" id="79909"/>
    <lineage>
        <taxon>Bacteria</taxon>
        <taxon>Bacillati</taxon>
        <taxon>Actinomycetota</taxon>
        <taxon>Actinomycetes</taxon>
        <taxon>Streptosporangiales</taxon>
        <taxon>Thermomonosporaceae</taxon>
        <taxon>Actinomadura</taxon>
    </lineage>
</organism>
<evidence type="ECO:0000313" key="2">
    <source>
        <dbReference type="EMBL" id="GAA0578751.1"/>
    </source>
</evidence>
<dbReference type="EMBL" id="BAAAHD010000045">
    <property type="protein sequence ID" value="GAA0578751.1"/>
    <property type="molecule type" value="Genomic_DNA"/>
</dbReference>